<feature type="transmembrane region" description="Helical" evidence="1">
    <location>
        <begin position="127"/>
        <end position="144"/>
    </location>
</feature>
<feature type="transmembrane region" description="Helical" evidence="1">
    <location>
        <begin position="12"/>
        <end position="29"/>
    </location>
</feature>
<evidence type="ECO:0000313" key="3">
    <source>
        <dbReference type="Proteomes" id="UP001595885"/>
    </source>
</evidence>
<feature type="transmembrane region" description="Helical" evidence="1">
    <location>
        <begin position="215"/>
        <end position="234"/>
    </location>
</feature>
<keyword evidence="3" id="KW-1185">Reference proteome</keyword>
<keyword evidence="1" id="KW-1133">Transmembrane helix</keyword>
<feature type="transmembrane region" description="Helical" evidence="1">
    <location>
        <begin position="94"/>
        <end position="115"/>
    </location>
</feature>
<feature type="transmembrane region" description="Helical" evidence="1">
    <location>
        <begin position="35"/>
        <end position="53"/>
    </location>
</feature>
<dbReference type="EMBL" id="JBHSGW010000001">
    <property type="protein sequence ID" value="MFC4738765.1"/>
    <property type="molecule type" value="Genomic_DNA"/>
</dbReference>
<organism evidence="2 3">
    <name type="scientific">Flavobacterium ponti</name>
    <dbReference type="NCBI Taxonomy" id="665133"/>
    <lineage>
        <taxon>Bacteria</taxon>
        <taxon>Pseudomonadati</taxon>
        <taxon>Bacteroidota</taxon>
        <taxon>Flavobacteriia</taxon>
        <taxon>Flavobacteriales</taxon>
        <taxon>Flavobacteriaceae</taxon>
        <taxon>Flavobacterium</taxon>
    </lineage>
</organism>
<sequence length="238" mass="26780">MKNIPKVNSVYWLLMIIATTTGEIVGNYISRDLSLGYKVGSIILVSLFVFFIFCDIKYQKTFSPLFYWFLIILGNIAGTNVADLICIQFDLGTVYGSLVVIATLIILLAGIYYLEKNESQNSIDKKEFLYWLAILTSSTFGTSSGDFLSNDTPLRAAGGTILLVILLIIFIVLLSLKKISKEVFYWITIILIHPIGATFGNYISKPEGLDLGNVYTSIFLIVLFLITYFSKNYYNEKN</sequence>
<gene>
    <name evidence="2" type="ORF">ACFO3U_02035</name>
</gene>
<keyword evidence="1" id="KW-0812">Transmembrane</keyword>
<dbReference type="InterPro" id="IPR007136">
    <property type="entry name" value="DUF347"/>
</dbReference>
<evidence type="ECO:0000313" key="2">
    <source>
        <dbReference type="EMBL" id="MFC4738765.1"/>
    </source>
</evidence>
<proteinExistence type="predicted"/>
<name>A0ABV9P337_9FLAO</name>
<keyword evidence="1" id="KW-0472">Membrane</keyword>
<dbReference type="Proteomes" id="UP001595885">
    <property type="component" value="Unassembled WGS sequence"/>
</dbReference>
<reference evidence="3" key="1">
    <citation type="journal article" date="2019" name="Int. J. Syst. Evol. Microbiol.">
        <title>The Global Catalogue of Microorganisms (GCM) 10K type strain sequencing project: providing services to taxonomists for standard genome sequencing and annotation.</title>
        <authorList>
            <consortium name="The Broad Institute Genomics Platform"/>
            <consortium name="The Broad Institute Genome Sequencing Center for Infectious Disease"/>
            <person name="Wu L."/>
            <person name="Ma J."/>
        </authorList>
    </citation>
    <scope>NUCLEOTIDE SEQUENCE [LARGE SCALE GENOMIC DNA]</scope>
    <source>
        <strain evidence="3">CCUG 50349</strain>
    </source>
</reference>
<comment type="caution">
    <text evidence="2">The sequence shown here is derived from an EMBL/GenBank/DDBJ whole genome shotgun (WGS) entry which is preliminary data.</text>
</comment>
<feature type="transmembrane region" description="Helical" evidence="1">
    <location>
        <begin position="183"/>
        <end position="203"/>
    </location>
</feature>
<evidence type="ECO:0000256" key="1">
    <source>
        <dbReference type="SAM" id="Phobius"/>
    </source>
</evidence>
<protein>
    <recommendedName>
        <fullName evidence="4">Membrane-anchored protein</fullName>
    </recommendedName>
</protein>
<evidence type="ECO:0008006" key="4">
    <source>
        <dbReference type="Google" id="ProtNLM"/>
    </source>
</evidence>
<dbReference type="RefSeq" id="WP_379737948.1">
    <property type="nucleotide sequence ID" value="NZ_JBHSGW010000001.1"/>
</dbReference>
<dbReference type="Pfam" id="PF03988">
    <property type="entry name" value="DUF347"/>
    <property type="match status" value="4"/>
</dbReference>
<accession>A0ABV9P337</accession>
<feature type="transmembrane region" description="Helical" evidence="1">
    <location>
        <begin position="65"/>
        <end position="82"/>
    </location>
</feature>
<feature type="transmembrane region" description="Helical" evidence="1">
    <location>
        <begin position="156"/>
        <end position="176"/>
    </location>
</feature>